<keyword evidence="2" id="KW-1133">Transmembrane helix</keyword>
<reference evidence="3 4" key="1">
    <citation type="submission" date="2024-06" db="EMBL/GenBank/DDBJ databases">
        <title>Complete genome of Phlyctema vagabunda strain 19-DSS-EL-015.</title>
        <authorList>
            <person name="Fiorenzani C."/>
        </authorList>
    </citation>
    <scope>NUCLEOTIDE SEQUENCE [LARGE SCALE GENOMIC DNA]</scope>
    <source>
        <strain evidence="3 4">19-DSS-EL-015</strain>
    </source>
</reference>
<feature type="compositionally biased region" description="Polar residues" evidence="1">
    <location>
        <begin position="565"/>
        <end position="578"/>
    </location>
</feature>
<feature type="compositionally biased region" description="Polar residues" evidence="1">
    <location>
        <begin position="1"/>
        <end position="27"/>
    </location>
</feature>
<protein>
    <recommendedName>
        <fullName evidence="5">Glycoprotease family protein</fullName>
    </recommendedName>
</protein>
<feature type="compositionally biased region" description="Pro residues" evidence="1">
    <location>
        <begin position="622"/>
        <end position="636"/>
    </location>
</feature>
<evidence type="ECO:0000313" key="4">
    <source>
        <dbReference type="Proteomes" id="UP001629113"/>
    </source>
</evidence>
<feature type="region of interest" description="Disordered" evidence="1">
    <location>
        <begin position="1"/>
        <end position="115"/>
    </location>
</feature>
<keyword evidence="2" id="KW-0812">Transmembrane</keyword>
<evidence type="ECO:0008006" key="5">
    <source>
        <dbReference type="Google" id="ProtNLM"/>
    </source>
</evidence>
<feature type="region of interest" description="Disordered" evidence="1">
    <location>
        <begin position="530"/>
        <end position="643"/>
    </location>
</feature>
<feature type="compositionally biased region" description="Low complexity" evidence="1">
    <location>
        <begin position="202"/>
        <end position="216"/>
    </location>
</feature>
<keyword evidence="4" id="KW-1185">Reference proteome</keyword>
<dbReference type="Proteomes" id="UP001629113">
    <property type="component" value="Unassembled WGS sequence"/>
</dbReference>
<name>A0ABR4P5P3_9HELO</name>
<evidence type="ECO:0000313" key="3">
    <source>
        <dbReference type="EMBL" id="KAL3418634.1"/>
    </source>
</evidence>
<gene>
    <name evidence="3" type="ORF">PVAG01_10350</name>
</gene>
<feature type="transmembrane region" description="Helical" evidence="2">
    <location>
        <begin position="774"/>
        <end position="796"/>
    </location>
</feature>
<feature type="compositionally biased region" description="Basic and acidic residues" evidence="1">
    <location>
        <begin position="78"/>
        <end position="105"/>
    </location>
</feature>
<organism evidence="3 4">
    <name type="scientific">Phlyctema vagabunda</name>
    <dbReference type="NCBI Taxonomy" id="108571"/>
    <lineage>
        <taxon>Eukaryota</taxon>
        <taxon>Fungi</taxon>
        <taxon>Dikarya</taxon>
        <taxon>Ascomycota</taxon>
        <taxon>Pezizomycotina</taxon>
        <taxon>Leotiomycetes</taxon>
        <taxon>Helotiales</taxon>
        <taxon>Dermateaceae</taxon>
        <taxon>Phlyctema</taxon>
    </lineage>
</organism>
<proteinExistence type="predicted"/>
<accession>A0ABR4P5P3</accession>
<feature type="compositionally biased region" description="Polar residues" evidence="1">
    <location>
        <begin position="537"/>
        <end position="546"/>
    </location>
</feature>
<evidence type="ECO:0000256" key="2">
    <source>
        <dbReference type="SAM" id="Phobius"/>
    </source>
</evidence>
<feature type="region of interest" description="Disordered" evidence="1">
    <location>
        <begin position="194"/>
        <end position="220"/>
    </location>
</feature>
<feature type="compositionally biased region" description="Low complexity" evidence="1">
    <location>
        <begin position="585"/>
        <end position="602"/>
    </location>
</feature>
<feature type="region of interest" description="Disordered" evidence="1">
    <location>
        <begin position="331"/>
        <end position="371"/>
    </location>
</feature>
<feature type="compositionally biased region" description="Acidic residues" evidence="1">
    <location>
        <begin position="30"/>
        <end position="47"/>
    </location>
</feature>
<comment type="caution">
    <text evidence="3">The sequence shown here is derived from an EMBL/GenBank/DDBJ whole genome shotgun (WGS) entry which is preliminary data.</text>
</comment>
<sequence>MSSNPQRPANLSTAASGPSTNVRTNPFETAFDDQLSDESDDEWWDDKEDSRPATPSKPANGIDLSEWPKPPGSSGARVEPKSRGILSRKVEKRYSVQRPLREKSKGRQKKQNAKAGIKVVTTFTRHVGPAPIVEPQPQKSQALQPQTGCFVDLATLQALGATGPSVPMAFWKSRKNRDAAKPNNAQLVAQPVDREVTQQSISNRRLSTRSNSLTSRLNEDLSPNDRPIVIGISIPTMTAADHTLSPQSGLSEYSNNNKSVPETPAIVITPAQEKSFWSPSTVATNSAVDRTRATSSIFAQSPYNAFGFYNDSSAPPMPAVPSSILDSERQRAEAQKSYFSPDSDDGTMFGRNGSPVALRARSDTAGSGDTIFEEDDSPAVVRRARATSYSAAASKAVKHISVSTVATRRKSRGWWTYITTPFLTRANTIADRSPGANSPPVVPDLALAAEKAQISERDNKAWERQFSPLTPATSTTITSDAWWNTLRRDEPEKDPKIMEQSPVLQETRHKVQESSGTLPFILASSADIGSPSVASAHANSRESTPTLERLNTGIGYNPGAVLPVSTPSTSTHLQSNNPFVRPQHNEISNSSITINNYSNSQSTGRENLGSPPTRSDWVPAPQSAPLPTPGPPPYSPPHSQMPKYRAVFPPGHAMNLDQPSSPGPLSPGLQRAMTAGGGIPMSEVPLTPASERRPININSGYPELPTRSVGTFVGVQHFPPPPTKASKAEARRKRYEKEEAVAHRAGGWWRGRGCVPNTGCYGRGGAEGRKRRRWYLGLIVGFILMIILVIVLATTLHRKPKSAQEQSRWLNLTGFPPIPTGISTIAAPVNVVANTGCTFPSTTWSCDLPKEEHAMVTNNNTNQPNFVLQIQWDNSSLANATFSNVTGTQGLRKRGAVGNPVSAGQYIRRLLLGTRDLVFTPSPSAPSFSEESFLGGTTDEVVASDKAGESTPFYISFLSTRNSTALSNKLTRRDDDNDETNQFPNVTAFIPAPSLDPDGTAAPANLLPYPIQQPIRLYDRGLPTERYSFYNYFDRSIFLKSIAPLDESNLENGEVPADRTGGSTKGEASVRCTWAQTRFLVEIWTRRNGTARLNNATSSTNTIVSSTAATLDFTQPGTFPYPITISLDRHGGDPQAKLLYCYGMNDREEIIAANGTVRAENRGFGGTLINQAPSLFSNDSDPSLGGFDGGTGGCSCQWTNFQKVIPVGSR</sequence>
<dbReference type="EMBL" id="JBFCZG010000009">
    <property type="protein sequence ID" value="KAL3418634.1"/>
    <property type="molecule type" value="Genomic_DNA"/>
</dbReference>
<evidence type="ECO:0000256" key="1">
    <source>
        <dbReference type="SAM" id="MobiDB-lite"/>
    </source>
</evidence>
<keyword evidence="2" id="KW-0472">Membrane</keyword>